<keyword evidence="4" id="KW-1185">Reference proteome</keyword>
<sequence length="376" mass="38732">MTSTSRSLQHTWDTAWATAPPASCSTLRNLDGDVSWGETCVFAEEDDDPLPFSINTACMPWVTSNSYPSESAFYSPATACPDSWSAVATQVAENGEGSDDRWIDGEIGLQCCPQGFQADGRRGCRPGGSGSWRVVECGEADEEENELRVYDATNWPTSATPSVTALMLRYQPSDMGSAGTTTSQASETGSSATAGSGSGNGSGSGSGGSDDGGLSTGATAAIATIIPLALIIGAIAGFFLWRRKKNRNAAALSAQNAGDEKAGPASGSVAAASPTARHSISKGTAAAYVAANSQTPHETPEWNVEMDATEAERQKLVNPFEAQSAAGSEGMGEAVELAGMARVPRKPIAPVELDGTSAVAEVGDAYIPYRPGAEGR</sequence>
<feature type="compositionally biased region" description="Gly residues" evidence="1">
    <location>
        <begin position="196"/>
        <end position="213"/>
    </location>
</feature>
<dbReference type="NCBIfam" id="TIGR01167">
    <property type="entry name" value="LPXTG_anchor"/>
    <property type="match status" value="1"/>
</dbReference>
<feature type="compositionally biased region" description="Low complexity" evidence="1">
    <location>
        <begin position="176"/>
        <end position="195"/>
    </location>
</feature>
<comment type="caution">
    <text evidence="3">The sequence shown here is derived from an EMBL/GenBank/DDBJ whole genome shotgun (WGS) entry which is preliminary data.</text>
</comment>
<evidence type="ECO:0000256" key="2">
    <source>
        <dbReference type="SAM" id="Phobius"/>
    </source>
</evidence>
<accession>A0A364NC98</accession>
<protein>
    <submittedName>
        <fullName evidence="3">Uncharacterized protein</fullName>
    </submittedName>
</protein>
<dbReference type="AlphaFoldDB" id="A0A364NC98"/>
<dbReference type="EMBL" id="QGDH01000018">
    <property type="protein sequence ID" value="RAR14783.1"/>
    <property type="molecule type" value="Genomic_DNA"/>
</dbReference>
<keyword evidence="2" id="KW-0812">Transmembrane</keyword>
<evidence type="ECO:0000313" key="3">
    <source>
        <dbReference type="EMBL" id="RAR14783.1"/>
    </source>
</evidence>
<evidence type="ECO:0000313" key="4">
    <source>
        <dbReference type="Proteomes" id="UP000249619"/>
    </source>
</evidence>
<organism evidence="3 4">
    <name type="scientific">Stemphylium lycopersici</name>
    <name type="common">Tomato gray leaf spot disease fungus</name>
    <name type="synonym">Thyrospora lycopersici</name>
    <dbReference type="NCBI Taxonomy" id="183478"/>
    <lineage>
        <taxon>Eukaryota</taxon>
        <taxon>Fungi</taxon>
        <taxon>Dikarya</taxon>
        <taxon>Ascomycota</taxon>
        <taxon>Pezizomycotina</taxon>
        <taxon>Dothideomycetes</taxon>
        <taxon>Pleosporomycetidae</taxon>
        <taxon>Pleosporales</taxon>
        <taxon>Pleosporineae</taxon>
        <taxon>Pleosporaceae</taxon>
        <taxon>Stemphylium</taxon>
    </lineage>
</organism>
<dbReference type="STRING" id="183478.A0A364NC98"/>
<feature type="region of interest" description="Disordered" evidence="1">
    <location>
        <begin position="174"/>
        <end position="213"/>
    </location>
</feature>
<feature type="region of interest" description="Disordered" evidence="1">
    <location>
        <begin position="254"/>
        <end position="276"/>
    </location>
</feature>
<name>A0A364NC98_STELY</name>
<gene>
    <name evidence="3" type="ORF">DDE83_001815</name>
</gene>
<dbReference type="Proteomes" id="UP000249619">
    <property type="component" value="Unassembled WGS sequence"/>
</dbReference>
<evidence type="ECO:0000256" key="1">
    <source>
        <dbReference type="SAM" id="MobiDB-lite"/>
    </source>
</evidence>
<feature type="transmembrane region" description="Helical" evidence="2">
    <location>
        <begin position="220"/>
        <end position="241"/>
    </location>
</feature>
<keyword evidence="2" id="KW-0472">Membrane</keyword>
<proteinExistence type="predicted"/>
<dbReference type="OrthoDB" id="5429716at2759"/>
<feature type="compositionally biased region" description="Low complexity" evidence="1">
    <location>
        <begin position="263"/>
        <end position="276"/>
    </location>
</feature>
<reference evidence="4" key="1">
    <citation type="submission" date="2018-05" db="EMBL/GenBank/DDBJ databases">
        <title>Draft genome sequence of Stemphylium lycopersici strain CIDEFI 213.</title>
        <authorList>
            <person name="Medina R."/>
            <person name="Franco M.E.E."/>
            <person name="Lucentini C.G."/>
            <person name="Saparrat M.C.N."/>
            <person name="Balatti P.A."/>
        </authorList>
    </citation>
    <scope>NUCLEOTIDE SEQUENCE [LARGE SCALE GENOMIC DNA]</scope>
    <source>
        <strain evidence="4">CIDEFI 213</strain>
    </source>
</reference>
<keyword evidence="2" id="KW-1133">Transmembrane helix</keyword>